<evidence type="ECO:0000313" key="3">
    <source>
        <dbReference type="Proteomes" id="UP000310314"/>
    </source>
</evidence>
<dbReference type="OrthoDB" id="9806579at2"/>
<name>A0A5S3PQS4_9FLAO</name>
<dbReference type="AlphaFoldDB" id="A0A5S3PQS4"/>
<reference evidence="2 3" key="1">
    <citation type="submission" date="2019-05" db="EMBL/GenBank/DDBJ databases">
        <authorList>
            <person name="Zhang J.-Y."/>
            <person name="Feg X."/>
            <person name="Du Z.-J."/>
        </authorList>
    </citation>
    <scope>NUCLEOTIDE SEQUENCE [LARGE SCALE GENOMIC DNA]</scope>
    <source>
        <strain evidence="2 3">RZ26</strain>
    </source>
</reference>
<keyword evidence="3" id="KW-1185">Reference proteome</keyword>
<dbReference type="InterPro" id="IPR005801">
    <property type="entry name" value="ADC_synthase"/>
</dbReference>
<evidence type="ECO:0000313" key="2">
    <source>
        <dbReference type="EMBL" id="TMM56979.1"/>
    </source>
</evidence>
<dbReference type="SUPFAM" id="SSF56322">
    <property type="entry name" value="ADC synthase"/>
    <property type="match status" value="1"/>
</dbReference>
<accession>A0A5S3PQS4</accession>
<sequence length="370" mass="42393">MFFELLKTVVDQYTKELPFVVYRKPKETSVKAILQEDSDIRYVKDFTESGFVFAPFDSQEPSVLMQSDTNMSEDYFPQFKTTFELGNSVQVNQSRKALHINLIEKGITHIKQGEFKKVVLSRKVETECVTSPIDLFQKLLDTYRNAFCYLWYHPKIGTWLGATPEILLKTENQEFTTMSLAGTKKYVADKSPEWGNKEFEEQQLVTDYISNVLQNSVSNLNIGERESIRAGNLWHLRTKLTGRIEKGNLASIVKALHPTPAVCGLPMESAKDFILGNENYNREYYTGFLGELNIKSEKDRTSNSRNQENKAYRSIKNTTTLFVNLRCMQLKGTNAQIYVGGGVTQDSEPEKEWRETVAKSKTMLQVFAID</sequence>
<dbReference type="Gene3D" id="3.60.120.10">
    <property type="entry name" value="Anthranilate synthase"/>
    <property type="match status" value="1"/>
</dbReference>
<organism evidence="2 3">
    <name type="scientific">Maribacter algarum</name>
    <name type="common">ex Zhang et al. 2020</name>
    <dbReference type="NCBI Taxonomy" id="2578118"/>
    <lineage>
        <taxon>Bacteria</taxon>
        <taxon>Pseudomonadati</taxon>
        <taxon>Bacteroidota</taxon>
        <taxon>Flavobacteriia</taxon>
        <taxon>Flavobacteriales</taxon>
        <taxon>Flavobacteriaceae</taxon>
        <taxon>Maribacter</taxon>
    </lineage>
</organism>
<comment type="caution">
    <text evidence="2">The sequence shown here is derived from an EMBL/GenBank/DDBJ whole genome shotgun (WGS) entry which is preliminary data.</text>
</comment>
<dbReference type="EMBL" id="VATY01000002">
    <property type="protein sequence ID" value="TMM56979.1"/>
    <property type="molecule type" value="Genomic_DNA"/>
</dbReference>
<dbReference type="InterPro" id="IPR015890">
    <property type="entry name" value="Chorismate_C"/>
</dbReference>
<protein>
    <submittedName>
        <fullName evidence="2">Isochorismate synthase</fullName>
    </submittedName>
</protein>
<dbReference type="RefSeq" id="WP_138657963.1">
    <property type="nucleotide sequence ID" value="NZ_VATY01000002.1"/>
</dbReference>
<dbReference type="PANTHER" id="PTHR42839:SF2">
    <property type="entry name" value="ISOCHORISMATE SYNTHASE ENTC"/>
    <property type="match status" value="1"/>
</dbReference>
<gene>
    <name evidence="2" type="ORF">FEE95_10825</name>
</gene>
<dbReference type="Proteomes" id="UP000310314">
    <property type="component" value="Unassembled WGS sequence"/>
</dbReference>
<proteinExistence type="predicted"/>
<feature type="domain" description="Chorismate-utilising enzyme C-terminal" evidence="1">
    <location>
        <begin position="100"/>
        <end position="359"/>
    </location>
</feature>
<evidence type="ECO:0000259" key="1">
    <source>
        <dbReference type="Pfam" id="PF00425"/>
    </source>
</evidence>
<dbReference type="PANTHER" id="PTHR42839">
    <property type="entry name" value="ISOCHORISMATE SYNTHASE ENTC"/>
    <property type="match status" value="1"/>
</dbReference>
<dbReference type="Pfam" id="PF00425">
    <property type="entry name" value="Chorismate_bind"/>
    <property type="match status" value="1"/>
</dbReference>